<protein>
    <submittedName>
        <fullName evidence="2">HypC/HybG/HupF family hydrogenase formation chaperone</fullName>
    </submittedName>
</protein>
<accession>A0ABT9G1E4</accession>
<comment type="similarity">
    <text evidence="1">Belongs to the HupF/HypC family.</text>
</comment>
<dbReference type="Pfam" id="PF01455">
    <property type="entry name" value="HupF_HypC"/>
    <property type="match status" value="1"/>
</dbReference>
<organism evidence="2 3">
    <name type="scientific">Leptothrix discophora</name>
    <dbReference type="NCBI Taxonomy" id="89"/>
    <lineage>
        <taxon>Bacteria</taxon>
        <taxon>Pseudomonadati</taxon>
        <taxon>Pseudomonadota</taxon>
        <taxon>Betaproteobacteria</taxon>
        <taxon>Burkholderiales</taxon>
        <taxon>Sphaerotilaceae</taxon>
        <taxon>Leptothrix</taxon>
    </lineage>
</organism>
<dbReference type="InterPro" id="IPR001109">
    <property type="entry name" value="Hydrogenase_HupF/HypC"/>
</dbReference>
<dbReference type="PANTHER" id="PTHR35177:SF2">
    <property type="entry name" value="HYDROGENASE MATURATION FACTOR HYBG"/>
    <property type="match status" value="1"/>
</dbReference>
<dbReference type="Gene3D" id="2.30.30.140">
    <property type="match status" value="1"/>
</dbReference>
<dbReference type="InterPro" id="IPR019812">
    <property type="entry name" value="Hydgase_assmbl_chp_CS"/>
</dbReference>
<dbReference type="EMBL" id="JAUZEE010000003">
    <property type="protein sequence ID" value="MDP4300282.1"/>
    <property type="molecule type" value="Genomic_DNA"/>
</dbReference>
<dbReference type="NCBIfam" id="TIGR00074">
    <property type="entry name" value="hypC_hupF"/>
    <property type="match status" value="1"/>
</dbReference>
<comment type="caution">
    <text evidence="2">The sequence shown here is derived from an EMBL/GenBank/DDBJ whole genome shotgun (WGS) entry which is preliminary data.</text>
</comment>
<evidence type="ECO:0000256" key="1">
    <source>
        <dbReference type="ARBA" id="ARBA00006018"/>
    </source>
</evidence>
<dbReference type="SUPFAM" id="SSF159127">
    <property type="entry name" value="HupF/HypC-like"/>
    <property type="match status" value="1"/>
</dbReference>
<evidence type="ECO:0000313" key="2">
    <source>
        <dbReference type="EMBL" id="MDP4300282.1"/>
    </source>
</evidence>
<sequence length="106" mass="11064">MCIGLPLQVLATRPGLAQVAGSGARATPREVGTLLIDPPKPGDWLLVFLDQAREAISAERAAEVGALLDQLDALMQGRSTDGWADFEMPSTLDTHALAALTGQSPA</sequence>
<evidence type="ECO:0000313" key="3">
    <source>
        <dbReference type="Proteomes" id="UP001235760"/>
    </source>
</evidence>
<dbReference type="PANTHER" id="PTHR35177">
    <property type="entry name" value="HYDROGENASE MATURATION FACTOR HYBG"/>
    <property type="match status" value="1"/>
</dbReference>
<gene>
    <name evidence="2" type="primary">hypC</name>
    <name evidence="2" type="ORF">Q8X39_06505</name>
</gene>
<reference evidence="2 3" key="1">
    <citation type="submission" date="2023-08" db="EMBL/GenBank/DDBJ databases">
        <authorList>
            <person name="Roldan D.M."/>
            <person name="Menes R.J."/>
        </authorList>
    </citation>
    <scope>NUCLEOTIDE SEQUENCE [LARGE SCALE GENOMIC DNA]</scope>
    <source>
        <strain evidence="2 3">CCM 2812</strain>
    </source>
</reference>
<name>A0ABT9G1E4_LEPDI</name>
<dbReference type="PROSITE" id="PS01097">
    <property type="entry name" value="HUPF_HYPC"/>
    <property type="match status" value="1"/>
</dbReference>
<dbReference type="Proteomes" id="UP001235760">
    <property type="component" value="Unassembled WGS sequence"/>
</dbReference>
<keyword evidence="3" id="KW-1185">Reference proteome</keyword>
<dbReference type="RefSeq" id="WP_305748844.1">
    <property type="nucleotide sequence ID" value="NZ_JAUZEE010000003.1"/>
</dbReference>
<proteinExistence type="inferred from homology"/>
<dbReference type="PRINTS" id="PR00445">
    <property type="entry name" value="HUPFHYPC"/>
</dbReference>